<dbReference type="AlphaFoldDB" id="A0A3S5XA91"/>
<protein>
    <submittedName>
        <fullName evidence="1">Uncharacterized protein</fullName>
    </submittedName>
</protein>
<geneLocation type="plasmid" evidence="1">
    <name>pTiEU6</name>
</geneLocation>
<keyword evidence="1" id="KW-0614">Plasmid</keyword>
<name>A0A3S5XA91_AGRTU</name>
<proteinExistence type="predicted"/>
<organism evidence="1">
    <name type="scientific">Agrobacterium tumefaciens</name>
    <dbReference type="NCBI Taxonomy" id="358"/>
    <lineage>
        <taxon>Bacteria</taxon>
        <taxon>Pseudomonadati</taxon>
        <taxon>Pseudomonadota</taxon>
        <taxon>Alphaproteobacteria</taxon>
        <taxon>Hyphomicrobiales</taxon>
        <taxon>Rhizobiaceae</taxon>
        <taxon>Rhizobium/Agrobacterium group</taxon>
        <taxon>Agrobacterium</taxon>
        <taxon>Agrobacterium tumefaciens complex</taxon>
    </lineage>
</organism>
<gene>
    <name evidence="1" type="ORF">AgrTiEU6_201</name>
</gene>
<dbReference type="EMBL" id="KX388535">
    <property type="protein sequence ID" value="ARU12417.1"/>
    <property type="molecule type" value="Genomic_DNA"/>
</dbReference>
<accession>A0A3S5XA91</accession>
<evidence type="ECO:0000313" key="1">
    <source>
        <dbReference type="EMBL" id="ARU12417.1"/>
    </source>
</evidence>
<reference evidence="1" key="1">
    <citation type="submission" date="2016-06" db="EMBL/GenBank/DDBJ databases">
        <title>Complete sequence of Ti-plasmid pTiEU6.</title>
        <authorList>
            <person name="Shao S."/>
            <person name="Henkel C."/>
            <person name="van Heusden G.H."/>
            <person name="Hooykaas P."/>
        </authorList>
    </citation>
    <scope>NUCLEOTIDE SEQUENCE</scope>
    <source>
        <strain evidence="1">EU6</strain>
        <plasmid evidence="1">pTiEU6</plasmid>
    </source>
</reference>
<sequence length="111" mass="12451">MLCRKPTIVDGFHLSLEPKVAQNKSHSEVVGLPPGQLDYRRKRLQPVAWRDESRPINIITVHCFLGCCSGSHSSDTIKTPNRIEPSVNLPSEPPSLNEYRVSYVILAKSRS</sequence>